<dbReference type="EMBL" id="FPHZ01000233">
    <property type="protein sequence ID" value="SFV89533.1"/>
    <property type="molecule type" value="Genomic_DNA"/>
</dbReference>
<organism evidence="2">
    <name type="scientific">hydrothermal vent metagenome</name>
    <dbReference type="NCBI Taxonomy" id="652676"/>
    <lineage>
        <taxon>unclassified sequences</taxon>
        <taxon>metagenomes</taxon>
        <taxon>ecological metagenomes</taxon>
    </lineage>
</organism>
<reference evidence="2" key="1">
    <citation type="submission" date="2016-10" db="EMBL/GenBank/DDBJ databases">
        <authorList>
            <person name="de Groot N.N."/>
        </authorList>
    </citation>
    <scope>NUCLEOTIDE SEQUENCE</scope>
</reference>
<proteinExistence type="predicted"/>
<keyword evidence="2" id="KW-0560">Oxidoreductase</keyword>
<dbReference type="EC" id="1.3.98.1" evidence="2"/>
<dbReference type="PROSITE" id="PS00197">
    <property type="entry name" value="2FE2S_FER_1"/>
    <property type="match status" value="1"/>
</dbReference>
<gene>
    <name evidence="2" type="ORF">MNB_SUP05-SYMBIONT-5-818</name>
</gene>
<dbReference type="PANTHER" id="PTHR43513:SF3">
    <property type="entry name" value="DIHYDROOROTATE DEHYDROGENASE B (NAD(+)), ELECTRON TRANSFER SUBUNIT-RELATED"/>
    <property type="match status" value="1"/>
</dbReference>
<dbReference type="SUPFAM" id="SSF52343">
    <property type="entry name" value="Ferredoxin reductase-like, C-terminal NADP-linked domain"/>
    <property type="match status" value="1"/>
</dbReference>
<dbReference type="Pfam" id="PF10418">
    <property type="entry name" value="DHODB_Fe-S_bind"/>
    <property type="match status" value="1"/>
</dbReference>
<dbReference type="InterPro" id="IPR050353">
    <property type="entry name" value="PyrK_electron_transfer"/>
</dbReference>
<protein>
    <submittedName>
        <fullName evidence="2">Dihydroorotate dehydrogenase electron transfer subunit</fullName>
        <ecNumber evidence="2">1.3.98.1</ecNumber>
    </submittedName>
</protein>
<dbReference type="InterPro" id="IPR037117">
    <property type="entry name" value="Dihydroorotate_DH_ele_sf"/>
</dbReference>
<feature type="domain" description="Dihydroorotate dehydrogenase electron transfer subunit iron-sulphur cluster binding" evidence="1">
    <location>
        <begin position="47"/>
        <end position="87"/>
    </location>
</feature>
<evidence type="ECO:0000259" key="1">
    <source>
        <dbReference type="Pfam" id="PF10418"/>
    </source>
</evidence>
<accession>A0A1W1E6G2</accession>
<dbReference type="InterPro" id="IPR006058">
    <property type="entry name" value="2Fe2S_fd_BS"/>
</dbReference>
<dbReference type="InterPro" id="IPR039261">
    <property type="entry name" value="FNR_nucleotide-bd"/>
</dbReference>
<dbReference type="Gene3D" id="2.10.240.10">
    <property type="entry name" value="Dihydroorotate dehydrogenase, electron transfer subunit"/>
    <property type="match status" value="1"/>
</dbReference>
<name>A0A1W1E6G2_9ZZZZ</name>
<evidence type="ECO:0000313" key="2">
    <source>
        <dbReference type="EMBL" id="SFV89533.1"/>
    </source>
</evidence>
<dbReference type="GO" id="GO:0051537">
    <property type="term" value="F:2 iron, 2 sulfur cluster binding"/>
    <property type="evidence" value="ECO:0007669"/>
    <property type="project" value="InterPro"/>
</dbReference>
<dbReference type="PANTHER" id="PTHR43513">
    <property type="entry name" value="DIHYDROOROTATE DEHYDROGENASE B (NAD(+)), ELECTRON TRANSFER SUBUNIT"/>
    <property type="match status" value="1"/>
</dbReference>
<dbReference type="GO" id="GO:1990663">
    <property type="term" value="F:dihydroorotate dehydrogenase (fumarate) activity"/>
    <property type="evidence" value="ECO:0007669"/>
    <property type="project" value="UniProtKB-EC"/>
</dbReference>
<dbReference type="InterPro" id="IPR019480">
    <property type="entry name" value="Dihydroorotate_DH_Fe-S-bd"/>
</dbReference>
<sequence length="88" mass="9530">MARVYLDNLPKEDLAQVEIYSCGPHPMLEAVAKLAEEYDLPCQVSLEEYMACAVGGCAGCVVEVQSENGAAMKRVCVDGPIFDARTVF</sequence>
<dbReference type="AlphaFoldDB" id="A0A1W1E6G2"/>
<dbReference type="Gene3D" id="3.40.50.80">
    <property type="entry name" value="Nucleotide-binding domain of ferredoxin-NADP reductase (FNR) module"/>
    <property type="match status" value="1"/>
</dbReference>